<dbReference type="VEuPathDB" id="FungiDB:CPAG_03929"/>
<reference evidence="1 2" key="1">
    <citation type="submission" date="2007-06" db="EMBL/GenBank/DDBJ databases">
        <title>The Genome Sequence of Coccidioides posadasii RMSCC_3488.</title>
        <authorList>
            <consortium name="Coccidioides Genome Resources Consortium"/>
            <consortium name="The Broad Institute Genome Sequencing Platform"/>
            <person name="Henn M.R."/>
            <person name="Sykes S."/>
            <person name="Young S."/>
            <person name="Jaffe D."/>
            <person name="Berlin A."/>
            <person name="Alvarez P."/>
            <person name="Butler J."/>
            <person name="Gnerre S."/>
            <person name="Grabherr M."/>
            <person name="Mauceli E."/>
            <person name="Brockman W."/>
            <person name="Kodira C."/>
            <person name="Alvarado L."/>
            <person name="Zeng Q."/>
            <person name="Crawford M."/>
            <person name="Antoine C."/>
            <person name="Devon K."/>
            <person name="Galgiani J."/>
            <person name="Orsborn K."/>
            <person name="Lewis M.L."/>
            <person name="Nusbaum C."/>
            <person name="Galagan J."/>
            <person name="Birren B."/>
        </authorList>
    </citation>
    <scope>NUCLEOTIDE SEQUENCE [LARGE SCALE GENOMIC DNA]</scope>
    <source>
        <strain evidence="1 2">RMSCC 3488</strain>
    </source>
</reference>
<proteinExistence type="predicted"/>
<evidence type="ECO:0000313" key="1">
    <source>
        <dbReference type="EMBL" id="KMM67596.1"/>
    </source>
</evidence>
<sequence length="116" mass="12997">MESQAKSIWLGRGTGPVWRRRLTAYSKPGCVPEYRIGGLSEKSGRYMDDKGNIRDGGNCIELDHLYLGAPGVEQQFDVRLIHVPSEFRENACGQIGDINQKMQLLCVCVRAVLSRE</sequence>
<name>A0A0J6F3Y7_COCPO</name>
<reference evidence="2" key="3">
    <citation type="journal article" date="2010" name="Genome Res.">
        <title>Population genomic sequencing of Coccidioides fungi reveals recent hybridization and transposon control.</title>
        <authorList>
            <person name="Neafsey D.E."/>
            <person name="Barker B.M."/>
            <person name="Sharpton T.J."/>
            <person name="Stajich J.E."/>
            <person name="Park D.J."/>
            <person name="Whiston E."/>
            <person name="Hung C.-Y."/>
            <person name="McMahan C."/>
            <person name="White J."/>
            <person name="Sykes S."/>
            <person name="Heiman D."/>
            <person name="Young S."/>
            <person name="Zeng Q."/>
            <person name="Abouelleil A."/>
            <person name="Aftuck L."/>
            <person name="Bessette D."/>
            <person name="Brown A."/>
            <person name="FitzGerald M."/>
            <person name="Lui A."/>
            <person name="Macdonald J.P."/>
            <person name="Priest M."/>
            <person name="Orbach M.J."/>
            <person name="Galgiani J.N."/>
            <person name="Kirkland T.N."/>
            <person name="Cole G.T."/>
            <person name="Birren B.W."/>
            <person name="Henn M.R."/>
            <person name="Taylor J.W."/>
            <person name="Rounsley S.D."/>
        </authorList>
    </citation>
    <scope>NUCLEOTIDE SEQUENCE [LARGE SCALE GENOMIC DNA]</scope>
    <source>
        <strain evidence="2">RMSCC 3488</strain>
    </source>
</reference>
<dbReference type="Proteomes" id="UP000054567">
    <property type="component" value="Unassembled WGS sequence"/>
</dbReference>
<protein>
    <submittedName>
        <fullName evidence="1">Uncharacterized protein</fullName>
    </submittedName>
</protein>
<evidence type="ECO:0000313" key="2">
    <source>
        <dbReference type="Proteomes" id="UP000054567"/>
    </source>
</evidence>
<reference evidence="2" key="2">
    <citation type="journal article" date="2009" name="Genome Res.">
        <title>Comparative genomic analyses of the human fungal pathogens Coccidioides and their relatives.</title>
        <authorList>
            <person name="Sharpton T.J."/>
            <person name="Stajich J.E."/>
            <person name="Rounsley S.D."/>
            <person name="Gardner M.J."/>
            <person name="Wortman J.R."/>
            <person name="Jordar V.S."/>
            <person name="Maiti R."/>
            <person name="Kodira C.D."/>
            <person name="Neafsey D.E."/>
            <person name="Zeng Q."/>
            <person name="Hung C.-Y."/>
            <person name="McMahan C."/>
            <person name="Muszewska A."/>
            <person name="Grynberg M."/>
            <person name="Mandel M.A."/>
            <person name="Kellner E.M."/>
            <person name="Barker B.M."/>
            <person name="Galgiani J.N."/>
            <person name="Orbach M.J."/>
            <person name="Kirkland T.N."/>
            <person name="Cole G.T."/>
            <person name="Henn M.R."/>
            <person name="Birren B.W."/>
            <person name="Taylor J.W."/>
        </authorList>
    </citation>
    <scope>NUCLEOTIDE SEQUENCE [LARGE SCALE GENOMIC DNA]</scope>
    <source>
        <strain evidence="2">RMSCC 3488</strain>
    </source>
</reference>
<gene>
    <name evidence="1" type="ORF">CPAG_03929</name>
</gene>
<organism evidence="1 2">
    <name type="scientific">Coccidioides posadasii RMSCC 3488</name>
    <dbReference type="NCBI Taxonomy" id="454284"/>
    <lineage>
        <taxon>Eukaryota</taxon>
        <taxon>Fungi</taxon>
        <taxon>Dikarya</taxon>
        <taxon>Ascomycota</taxon>
        <taxon>Pezizomycotina</taxon>
        <taxon>Eurotiomycetes</taxon>
        <taxon>Eurotiomycetidae</taxon>
        <taxon>Onygenales</taxon>
        <taxon>Onygenaceae</taxon>
        <taxon>Coccidioides</taxon>
    </lineage>
</organism>
<accession>A0A0J6F3Y7</accession>
<dbReference type="AlphaFoldDB" id="A0A0J6F3Y7"/>
<dbReference type="EMBL" id="DS268110">
    <property type="protein sequence ID" value="KMM67596.1"/>
    <property type="molecule type" value="Genomic_DNA"/>
</dbReference>